<comment type="caution">
    <text evidence="11">The sequence shown here is derived from an EMBL/GenBank/DDBJ whole genome shotgun (WGS) entry which is preliminary data.</text>
</comment>
<dbReference type="SUPFAM" id="SSF54236">
    <property type="entry name" value="Ubiquitin-like"/>
    <property type="match status" value="1"/>
</dbReference>
<evidence type="ECO:0000256" key="9">
    <source>
        <dbReference type="PROSITE-ProRule" id="PRU00339"/>
    </source>
</evidence>
<evidence type="ECO:0000256" key="8">
    <source>
        <dbReference type="ARBA" id="ARBA00023242"/>
    </source>
</evidence>
<evidence type="ECO:0000256" key="1">
    <source>
        <dbReference type="ARBA" id="ARBA00004123"/>
    </source>
</evidence>
<keyword evidence="8" id="KW-0539">Nucleus</keyword>
<dbReference type="InterPro" id="IPR043376">
    <property type="entry name" value="NPG1-like"/>
</dbReference>
<keyword evidence="9" id="KW-0802">TPR repeat</keyword>
<keyword evidence="12" id="KW-1185">Reference proteome</keyword>
<evidence type="ECO:0000256" key="5">
    <source>
        <dbReference type="ARBA" id="ARBA00022499"/>
    </source>
</evidence>
<comment type="similarity">
    <text evidence="3">Belongs to the ubiquitin family.</text>
</comment>
<dbReference type="InterPro" id="IPR019956">
    <property type="entry name" value="Ubiquitin_dom"/>
</dbReference>
<evidence type="ECO:0000256" key="7">
    <source>
        <dbReference type="ARBA" id="ARBA00022843"/>
    </source>
</evidence>
<dbReference type="InterPro" id="IPR029071">
    <property type="entry name" value="Ubiquitin-like_domsf"/>
</dbReference>
<keyword evidence="7" id="KW-0832">Ubl conjugation</keyword>
<dbReference type="PROSITE" id="PS50053">
    <property type="entry name" value="UBIQUITIN_2"/>
    <property type="match status" value="1"/>
</dbReference>
<dbReference type="SUPFAM" id="SSF48452">
    <property type="entry name" value="TPR-like"/>
    <property type="match status" value="1"/>
</dbReference>
<dbReference type="AlphaFoldDB" id="A0AAV6XWB9"/>
<evidence type="ECO:0000256" key="4">
    <source>
        <dbReference type="ARBA" id="ARBA00022490"/>
    </source>
</evidence>
<dbReference type="EMBL" id="WHWC01000002">
    <property type="protein sequence ID" value="KAG8387321.1"/>
    <property type="molecule type" value="Genomic_DNA"/>
</dbReference>
<evidence type="ECO:0000313" key="11">
    <source>
        <dbReference type="EMBL" id="KAG8387321.1"/>
    </source>
</evidence>
<sequence>MATLWQTTISTRMRIFVKTLTGKTITLRGESSDTIDNLKTKIQDKETIPPDLNFLTEYAFLVQEQKFLMGLILMVPFYAVESKVLYNEIEWDQEIMDHLTFALTISGQFKYLANHLEQILPGEEEVQTAINLFKKVLSERKLELESWLDLAKLYCDREAYLDSDICINKAKATEFYSRHAWHATGRLWEAQAQYKESIVAYSVSLSIEPDYVPSMDSTAQVLIKMTTRPSLPIAKSLLMSFLRLEPTNHDAWFNLGLIYKMEGTMQRAAGSFQAAHELKLSAPVHSFL</sequence>
<accession>A0AAV6XWB9</accession>
<proteinExistence type="inferred from homology"/>
<dbReference type="Gene3D" id="3.10.20.90">
    <property type="entry name" value="Phosphatidylinositol 3-kinase Catalytic Subunit, Chain A, domain 1"/>
    <property type="match status" value="1"/>
</dbReference>
<feature type="repeat" description="TPR" evidence="9">
    <location>
        <begin position="178"/>
        <end position="211"/>
    </location>
</feature>
<dbReference type="PANTHER" id="PTHR44102:SF4">
    <property type="entry name" value="PROTEIN NPGR1"/>
    <property type="match status" value="1"/>
</dbReference>
<dbReference type="InterPro" id="IPR011990">
    <property type="entry name" value="TPR-like_helical_dom_sf"/>
</dbReference>
<evidence type="ECO:0000256" key="6">
    <source>
        <dbReference type="ARBA" id="ARBA00022737"/>
    </source>
</evidence>
<dbReference type="Pfam" id="PF00240">
    <property type="entry name" value="ubiquitin"/>
    <property type="match status" value="1"/>
</dbReference>
<dbReference type="Gene3D" id="1.25.40.10">
    <property type="entry name" value="Tetratricopeptide repeat domain"/>
    <property type="match status" value="2"/>
</dbReference>
<comment type="subcellular location">
    <subcellularLocation>
        <location evidence="2">Cytoplasm</location>
    </subcellularLocation>
    <subcellularLocation>
        <location evidence="1">Nucleus</location>
    </subcellularLocation>
</comment>
<keyword evidence="4" id="KW-0963">Cytoplasm</keyword>
<name>A0AAV6XWB9_9LAMI</name>
<dbReference type="PROSITE" id="PS50005">
    <property type="entry name" value="TPR"/>
    <property type="match status" value="2"/>
</dbReference>
<keyword evidence="5" id="KW-1017">Isopeptide bond</keyword>
<organism evidence="11 12">
    <name type="scientific">Buddleja alternifolia</name>
    <dbReference type="NCBI Taxonomy" id="168488"/>
    <lineage>
        <taxon>Eukaryota</taxon>
        <taxon>Viridiplantae</taxon>
        <taxon>Streptophyta</taxon>
        <taxon>Embryophyta</taxon>
        <taxon>Tracheophyta</taxon>
        <taxon>Spermatophyta</taxon>
        <taxon>Magnoliopsida</taxon>
        <taxon>eudicotyledons</taxon>
        <taxon>Gunneridae</taxon>
        <taxon>Pentapetalae</taxon>
        <taxon>asterids</taxon>
        <taxon>lamiids</taxon>
        <taxon>Lamiales</taxon>
        <taxon>Scrophulariaceae</taxon>
        <taxon>Buddlejeae</taxon>
        <taxon>Buddleja</taxon>
    </lineage>
</organism>
<reference evidence="11" key="1">
    <citation type="submission" date="2019-10" db="EMBL/GenBank/DDBJ databases">
        <authorList>
            <person name="Zhang R."/>
            <person name="Pan Y."/>
            <person name="Wang J."/>
            <person name="Ma R."/>
            <person name="Yu S."/>
        </authorList>
    </citation>
    <scope>NUCLEOTIDE SEQUENCE</scope>
    <source>
        <strain evidence="11">LA-IB0</strain>
        <tissue evidence="11">Leaf</tissue>
    </source>
</reference>
<protein>
    <recommendedName>
        <fullName evidence="10">Ubiquitin-like domain-containing protein</fullName>
    </recommendedName>
</protein>
<evidence type="ECO:0000313" key="12">
    <source>
        <dbReference type="Proteomes" id="UP000826271"/>
    </source>
</evidence>
<dbReference type="Proteomes" id="UP000826271">
    <property type="component" value="Unassembled WGS sequence"/>
</dbReference>
<dbReference type="PANTHER" id="PTHR44102">
    <property type="entry name" value="PROTEIN NPG1"/>
    <property type="match status" value="1"/>
</dbReference>
<feature type="domain" description="Ubiquitin-like" evidence="10">
    <location>
        <begin position="13"/>
        <end position="68"/>
    </location>
</feature>
<feature type="repeat" description="TPR" evidence="9">
    <location>
        <begin position="249"/>
        <end position="282"/>
    </location>
</feature>
<keyword evidence="6" id="KW-0677">Repeat</keyword>
<evidence type="ECO:0000256" key="3">
    <source>
        <dbReference type="ARBA" id="ARBA00008430"/>
    </source>
</evidence>
<dbReference type="InterPro" id="IPR019734">
    <property type="entry name" value="TPR_rpt"/>
</dbReference>
<dbReference type="GO" id="GO:0005634">
    <property type="term" value="C:nucleus"/>
    <property type="evidence" value="ECO:0007669"/>
    <property type="project" value="UniProtKB-SubCell"/>
</dbReference>
<dbReference type="InterPro" id="IPR000626">
    <property type="entry name" value="Ubiquitin-like_dom"/>
</dbReference>
<evidence type="ECO:0000259" key="10">
    <source>
        <dbReference type="PROSITE" id="PS50053"/>
    </source>
</evidence>
<dbReference type="GO" id="GO:0005737">
    <property type="term" value="C:cytoplasm"/>
    <property type="evidence" value="ECO:0007669"/>
    <property type="project" value="UniProtKB-SubCell"/>
</dbReference>
<gene>
    <name evidence="11" type="ORF">BUALT_Bualt02G0009100</name>
</gene>
<evidence type="ECO:0000256" key="2">
    <source>
        <dbReference type="ARBA" id="ARBA00004496"/>
    </source>
</evidence>
<dbReference type="FunFam" id="3.10.20.90:FF:000469">
    <property type="entry name" value="Polyubiquitin-C"/>
    <property type="match status" value="1"/>
</dbReference>
<dbReference type="PRINTS" id="PR00348">
    <property type="entry name" value="UBIQUITIN"/>
</dbReference>